<dbReference type="EMBL" id="JBIGIC010000008">
    <property type="protein sequence ID" value="MFG6488494.1"/>
    <property type="molecule type" value="Genomic_DNA"/>
</dbReference>
<name>A0ABW7HEZ6_9BURK</name>
<protein>
    <submittedName>
        <fullName evidence="1">Alpha/beta hydrolase family protein</fullName>
    </submittedName>
</protein>
<dbReference type="GO" id="GO:0016787">
    <property type="term" value="F:hydrolase activity"/>
    <property type="evidence" value="ECO:0007669"/>
    <property type="project" value="UniProtKB-KW"/>
</dbReference>
<dbReference type="Gene3D" id="3.40.50.1820">
    <property type="entry name" value="alpha/beta hydrolase"/>
    <property type="match status" value="1"/>
</dbReference>
<gene>
    <name evidence="1" type="ORF">ACG04R_17540</name>
</gene>
<dbReference type="InterPro" id="IPR050261">
    <property type="entry name" value="FrsA_esterase"/>
</dbReference>
<keyword evidence="2" id="KW-1185">Reference proteome</keyword>
<dbReference type="InterPro" id="IPR029058">
    <property type="entry name" value="AB_hydrolase_fold"/>
</dbReference>
<evidence type="ECO:0000313" key="2">
    <source>
        <dbReference type="Proteomes" id="UP001606134"/>
    </source>
</evidence>
<sequence length="401" mass="42505">MIDVSHLTPARIGRRQVLGGLLMAPVAGMVRAAGWTPGNGPYAVGSSCMLSRPATAAPMEQYLIGHSQPQGSLYLDQLISDRQATPVIDVKVPEDFPYAGRLAGRSLPVVLTVFYPTPAANPRPDYTFPDETGWYRLPHMQRPGEAPLFADERARYPLIVHSGGQNTHGLWHIGKLAHLASQGYVVVDVYHGDGRAGGFIEMFALRSLAVRAALDHVLAHPHYADHVDAERIGASGTSAGGLAVLTLLGGVDPAKPGPSLADARIKAAFGTVPFPGFSKTMAREKGLPAGVNLPIWNFGLDFAGLAAVKRPWFAVSGEQDRNVPAADVLAAARAVGGPAWVVEMKGQTHGFNEAANAETYGWEAAFFDAHLRDDAAARALLRPGAHPAGPDALGQLRLQPA</sequence>
<dbReference type="SUPFAM" id="SSF53474">
    <property type="entry name" value="alpha/beta-Hydrolases"/>
    <property type="match status" value="1"/>
</dbReference>
<reference evidence="1 2" key="1">
    <citation type="submission" date="2024-08" db="EMBL/GenBank/DDBJ databases">
        <authorList>
            <person name="Lu H."/>
        </authorList>
    </citation>
    <scope>NUCLEOTIDE SEQUENCE [LARGE SCALE GENOMIC DNA]</scope>
    <source>
        <strain evidence="1 2">BYS78W</strain>
    </source>
</reference>
<evidence type="ECO:0000313" key="1">
    <source>
        <dbReference type="EMBL" id="MFG6488494.1"/>
    </source>
</evidence>
<comment type="caution">
    <text evidence="1">The sequence shown here is derived from an EMBL/GenBank/DDBJ whole genome shotgun (WGS) entry which is preliminary data.</text>
</comment>
<dbReference type="PANTHER" id="PTHR22946">
    <property type="entry name" value="DIENELACTONE HYDROLASE DOMAIN-CONTAINING PROTEIN-RELATED"/>
    <property type="match status" value="1"/>
</dbReference>
<keyword evidence="1" id="KW-0378">Hydrolase</keyword>
<organism evidence="1 2">
    <name type="scientific">Pelomonas candidula</name>
    <dbReference type="NCBI Taxonomy" id="3299025"/>
    <lineage>
        <taxon>Bacteria</taxon>
        <taxon>Pseudomonadati</taxon>
        <taxon>Pseudomonadota</taxon>
        <taxon>Betaproteobacteria</taxon>
        <taxon>Burkholderiales</taxon>
        <taxon>Sphaerotilaceae</taxon>
        <taxon>Roseateles</taxon>
    </lineage>
</organism>
<proteinExistence type="predicted"/>
<accession>A0ABW7HEZ6</accession>
<dbReference type="RefSeq" id="WP_394413497.1">
    <property type="nucleotide sequence ID" value="NZ_JBIGIC010000008.1"/>
</dbReference>
<dbReference type="Proteomes" id="UP001606134">
    <property type="component" value="Unassembled WGS sequence"/>
</dbReference>